<evidence type="ECO:0000313" key="2">
    <source>
        <dbReference type="EMBL" id="KAF7296703.1"/>
    </source>
</evidence>
<dbReference type="Proteomes" id="UP000613580">
    <property type="component" value="Unassembled WGS sequence"/>
</dbReference>
<accession>A0A8H6W050</accession>
<dbReference type="SUPFAM" id="SSF53474">
    <property type="entry name" value="alpha/beta-Hydrolases"/>
    <property type="match status" value="1"/>
</dbReference>
<name>A0A8H6W050_MYCCL</name>
<comment type="caution">
    <text evidence="2">The sequence shown here is derived from an EMBL/GenBank/DDBJ whole genome shotgun (WGS) entry which is preliminary data.</text>
</comment>
<dbReference type="Gene3D" id="3.40.50.1820">
    <property type="entry name" value="alpha/beta hydrolase"/>
    <property type="match status" value="1"/>
</dbReference>
<protein>
    <submittedName>
        <fullName evidence="2">Peptidase-S9 domain-containing protein</fullName>
    </submittedName>
</protein>
<organism evidence="2 3">
    <name type="scientific">Mycena chlorophos</name>
    <name type="common">Agaric fungus</name>
    <name type="synonym">Agaricus chlorophos</name>
    <dbReference type="NCBI Taxonomy" id="658473"/>
    <lineage>
        <taxon>Eukaryota</taxon>
        <taxon>Fungi</taxon>
        <taxon>Dikarya</taxon>
        <taxon>Basidiomycota</taxon>
        <taxon>Agaricomycotina</taxon>
        <taxon>Agaricomycetes</taxon>
        <taxon>Agaricomycetidae</taxon>
        <taxon>Agaricales</taxon>
        <taxon>Marasmiineae</taxon>
        <taxon>Mycenaceae</taxon>
        <taxon>Mycena</taxon>
    </lineage>
</organism>
<proteinExistence type="predicted"/>
<dbReference type="AlphaFoldDB" id="A0A8H6W050"/>
<gene>
    <name evidence="2" type="ORF">HMN09_01079400</name>
</gene>
<dbReference type="InterPro" id="IPR029058">
    <property type="entry name" value="AB_hydrolase_fold"/>
</dbReference>
<evidence type="ECO:0000313" key="3">
    <source>
        <dbReference type="Proteomes" id="UP000613580"/>
    </source>
</evidence>
<feature type="region of interest" description="Disordered" evidence="1">
    <location>
        <begin position="1"/>
        <end position="27"/>
    </location>
</feature>
<keyword evidence="3" id="KW-1185">Reference proteome</keyword>
<reference evidence="2" key="1">
    <citation type="submission" date="2020-05" db="EMBL/GenBank/DDBJ databases">
        <title>Mycena genomes resolve the evolution of fungal bioluminescence.</title>
        <authorList>
            <person name="Tsai I.J."/>
        </authorList>
    </citation>
    <scope>NUCLEOTIDE SEQUENCE</scope>
    <source>
        <strain evidence="2">110903Hualien_Pintung</strain>
    </source>
</reference>
<dbReference type="EMBL" id="JACAZE010000016">
    <property type="protein sequence ID" value="KAF7296703.1"/>
    <property type="molecule type" value="Genomic_DNA"/>
</dbReference>
<dbReference type="OrthoDB" id="9988524at2759"/>
<evidence type="ECO:0000256" key="1">
    <source>
        <dbReference type="SAM" id="MobiDB-lite"/>
    </source>
</evidence>
<sequence>MTLGANSEDDSDDARMTESSRYQNLRTRSGFREGRVRRLDGDGRAEAVHGARLPSRHRRNMYTRWDTSYIWDELLANIHVLTIHGLSDETVPSYDAIIYARALGTRSPGTHTLHMLEGAGADHNYISRQDEIVACILDWWKAQARGEIATSGMWMAGVKVQKSKL</sequence>